<evidence type="ECO:0000313" key="7">
    <source>
        <dbReference type="EMBL" id="CDS11761.1"/>
    </source>
</evidence>
<dbReference type="GO" id="GO:0003677">
    <property type="term" value="F:DNA binding"/>
    <property type="evidence" value="ECO:0007669"/>
    <property type="project" value="InterPro"/>
</dbReference>
<feature type="compositionally biased region" description="Polar residues" evidence="5">
    <location>
        <begin position="98"/>
        <end position="120"/>
    </location>
</feature>
<evidence type="ECO:0000256" key="3">
    <source>
        <dbReference type="ARBA" id="ARBA00023242"/>
    </source>
</evidence>
<dbReference type="Pfam" id="PF15458">
    <property type="entry name" value="NTR2"/>
    <property type="match status" value="1"/>
</dbReference>
<dbReference type="GO" id="GO:0000390">
    <property type="term" value="P:spliceosomal complex disassembly"/>
    <property type="evidence" value="ECO:0007669"/>
    <property type="project" value="InterPro"/>
</dbReference>
<dbReference type="InterPro" id="IPR022783">
    <property type="entry name" value="GCFC_dom"/>
</dbReference>
<dbReference type="EMBL" id="LK023346">
    <property type="protein sequence ID" value="CDS11761.1"/>
    <property type="molecule type" value="Genomic_DNA"/>
</dbReference>
<name>A0A077WVV6_9FUNG</name>
<dbReference type="InterPro" id="IPR028211">
    <property type="entry name" value="Ntr2"/>
</dbReference>
<sequence>MFKKTTRAKNIRRKIDTSDDEHEPETVVSQTKIERKKKQKPRSLGLSFDQEEEGDGETFQVKKSSASRRIASGQRKLDVPPIQSTTTTTTTTDTTTTMNEQPSSSYTSEVLESLRKSTPSRPAHIGSMDDVVEKFPNLMTAQVGSTSIPTADAIHAAKKKREQMRKGIVVHEEEDFVALDDSTEQKRLVREEDEIGDDGEAEYEQYVGERLTLNKKAARKLEAERKANAREMIAEAQEDEDDDQMEDIERWESNLIRHGAVRPQRHEEQQRDPYAPPPGYRPAIVPTPTQIPALDEAMQHLDIVSNDLDQIIQEYDTQLTQMEQNKQNLQTAELDLGNDILRSSERYDYFQSLSSYVNDLGEFLDAKFPELEALEKEAHDLIAAKHDIIRKRRWEDDMDDLHEFADVPEKMDEDERVQYQREGFQRRKEERQQRIAERQDLMDVDPADAMQEQGLWSDDELEQDWSVQHEEKLDDIQDNKVPAMLEDVGEEFESLEAVKSKFEAWKTRFYDDYNKAFGSLSLPGAFEFFVRCELVSWDPFSESTEFESMRWHTILSQYGITDHGDDADAELLSKIVEKVLIKKVKSMLDTLNIASTKEMRYAAQVVEQISYYVEKHDRAYQDLISAVETTIDDQLKAYADLMDTITVQRNNKAKERFFWRQCKYLKTLQVWRRHLPKETIKSLGSVVMNRILAPILQPAIEPSDAPLQREALHLMERLE</sequence>
<dbReference type="InterPro" id="IPR012890">
    <property type="entry name" value="GCFC2-like"/>
</dbReference>
<protein>
    <recommendedName>
        <fullName evidence="6">GCF C-terminal domain-containing protein</fullName>
    </recommendedName>
</protein>
<proteinExistence type="inferred from homology"/>
<keyword evidence="4" id="KW-0175">Coiled coil</keyword>
<gene>
    <name evidence="7" type="ORF">LRAMOSA04024</name>
</gene>
<evidence type="ECO:0000259" key="6">
    <source>
        <dbReference type="Pfam" id="PF07842"/>
    </source>
</evidence>
<keyword evidence="3" id="KW-0539">Nucleus</keyword>
<dbReference type="PANTHER" id="PTHR12214">
    <property type="entry name" value="GC-RICH SEQUENCE DNA-BINDING FACTOR"/>
    <property type="match status" value="1"/>
</dbReference>
<accession>A0A077WVV6</accession>
<evidence type="ECO:0000256" key="4">
    <source>
        <dbReference type="SAM" id="Coils"/>
    </source>
</evidence>
<evidence type="ECO:0000256" key="2">
    <source>
        <dbReference type="ARBA" id="ARBA00010801"/>
    </source>
</evidence>
<dbReference type="OrthoDB" id="429427at2759"/>
<feature type="domain" description="GCF C-terminal" evidence="6">
    <location>
        <begin position="495"/>
        <end position="636"/>
    </location>
</feature>
<feature type="compositionally biased region" description="Basic residues" evidence="5">
    <location>
        <begin position="1"/>
        <end position="12"/>
    </location>
</feature>
<feature type="region of interest" description="Disordered" evidence="5">
    <location>
        <begin position="1"/>
        <end position="127"/>
    </location>
</feature>
<dbReference type="Pfam" id="PF07842">
    <property type="entry name" value="GCFC"/>
    <property type="match status" value="1"/>
</dbReference>
<evidence type="ECO:0000256" key="5">
    <source>
        <dbReference type="SAM" id="MobiDB-lite"/>
    </source>
</evidence>
<feature type="coiled-coil region" evidence="4">
    <location>
        <begin position="294"/>
        <end position="332"/>
    </location>
</feature>
<feature type="region of interest" description="Disordered" evidence="5">
    <location>
        <begin position="257"/>
        <end position="285"/>
    </location>
</feature>
<feature type="coiled-coil region" evidence="4">
    <location>
        <begin position="219"/>
        <end position="254"/>
    </location>
</feature>
<comment type="similarity">
    <text evidence="2">Belongs to the GCF family.</text>
</comment>
<reference evidence="7" key="1">
    <citation type="journal article" date="2014" name="Genome Announc.">
        <title>De novo whole-genome sequence and genome annotation of Lichtheimia ramosa.</title>
        <authorList>
            <person name="Linde J."/>
            <person name="Schwartze V."/>
            <person name="Binder U."/>
            <person name="Lass-Florl C."/>
            <person name="Voigt K."/>
            <person name="Horn F."/>
        </authorList>
    </citation>
    <scope>NUCLEOTIDE SEQUENCE</scope>
    <source>
        <strain evidence="7">JMRC FSU:6197</strain>
    </source>
</reference>
<feature type="compositionally biased region" description="Low complexity" evidence="5">
    <location>
        <begin position="85"/>
        <end position="97"/>
    </location>
</feature>
<dbReference type="AlphaFoldDB" id="A0A077WVV6"/>
<organism evidence="7">
    <name type="scientific">Lichtheimia ramosa</name>
    <dbReference type="NCBI Taxonomy" id="688394"/>
    <lineage>
        <taxon>Eukaryota</taxon>
        <taxon>Fungi</taxon>
        <taxon>Fungi incertae sedis</taxon>
        <taxon>Mucoromycota</taxon>
        <taxon>Mucoromycotina</taxon>
        <taxon>Mucoromycetes</taxon>
        <taxon>Mucorales</taxon>
        <taxon>Lichtheimiaceae</taxon>
        <taxon>Lichtheimia</taxon>
    </lineage>
</organism>
<dbReference type="GO" id="GO:0071008">
    <property type="term" value="C:U2-type post-mRNA release spliceosomal complex"/>
    <property type="evidence" value="ECO:0007669"/>
    <property type="project" value="InterPro"/>
</dbReference>
<comment type="subcellular location">
    <subcellularLocation>
        <location evidence="1">Nucleus</location>
    </subcellularLocation>
</comment>
<evidence type="ECO:0000256" key="1">
    <source>
        <dbReference type="ARBA" id="ARBA00004123"/>
    </source>
</evidence>
<dbReference type="PANTHER" id="PTHR12214:SF0">
    <property type="entry name" value="LD29489P"/>
    <property type="match status" value="1"/>
</dbReference>